<comment type="caution">
    <text evidence="1">The sequence shown here is derived from an EMBL/GenBank/DDBJ whole genome shotgun (WGS) entry which is preliminary data.</text>
</comment>
<evidence type="ECO:0000313" key="2">
    <source>
        <dbReference type="Proteomes" id="UP001239111"/>
    </source>
</evidence>
<dbReference type="Proteomes" id="UP001239111">
    <property type="component" value="Chromosome 2"/>
</dbReference>
<keyword evidence="2" id="KW-1185">Reference proteome</keyword>
<name>A0ACC2PAQ1_9HYME</name>
<proteinExistence type="predicted"/>
<reference evidence="1" key="1">
    <citation type="submission" date="2023-04" db="EMBL/GenBank/DDBJ databases">
        <title>A chromosome-level genome assembly of the parasitoid wasp Eretmocerus hayati.</title>
        <authorList>
            <person name="Zhong Y."/>
            <person name="Liu S."/>
            <person name="Liu Y."/>
        </authorList>
    </citation>
    <scope>NUCLEOTIDE SEQUENCE</scope>
    <source>
        <strain evidence="1">ZJU_SS_LIU_2023</strain>
    </source>
</reference>
<dbReference type="EMBL" id="CM056742">
    <property type="protein sequence ID" value="KAJ8680513.1"/>
    <property type="molecule type" value="Genomic_DNA"/>
</dbReference>
<gene>
    <name evidence="1" type="ORF">QAD02_016300</name>
</gene>
<organism evidence="1 2">
    <name type="scientific">Eretmocerus hayati</name>
    <dbReference type="NCBI Taxonomy" id="131215"/>
    <lineage>
        <taxon>Eukaryota</taxon>
        <taxon>Metazoa</taxon>
        <taxon>Ecdysozoa</taxon>
        <taxon>Arthropoda</taxon>
        <taxon>Hexapoda</taxon>
        <taxon>Insecta</taxon>
        <taxon>Pterygota</taxon>
        <taxon>Neoptera</taxon>
        <taxon>Endopterygota</taxon>
        <taxon>Hymenoptera</taxon>
        <taxon>Apocrita</taxon>
        <taxon>Proctotrupomorpha</taxon>
        <taxon>Chalcidoidea</taxon>
        <taxon>Aphelinidae</taxon>
        <taxon>Aphelininae</taxon>
        <taxon>Eretmocerus</taxon>
    </lineage>
</organism>
<accession>A0ACC2PAQ1</accession>
<sequence>MGKDTAVSKKKKRKREIQGSQGKLNKKKKLDTAAESQNVENDAEEHDGSDAENTKDTKQTPVEEKDELSGKFLRKSFNSADGLRTLQKFIVKCEDNKKDIAAEYLEAGGSVLEVLRLLDSSDKSSFNNVCTVFSAMQILIMKILDKYPQNQSHAEEACRHLINSHLASIHSMLSSQGKAKHHKVVLRLLAAIVSLGGSLPRELLNHLSLHTELVDVLVSHTKPTDQLSVRICYIHFILAFLIEGDTQDIKALLGKHKALSSIFSGLVYDYPNIVQLVLTTVRKYVLENPTITKTTKLHVFSTQVIQSIVNLYNWKGPKNYPVNKKQAPSTEHIDPDEKEVVLEAVHEFLILLLTSKKHGVAFHGHSLSSDSTNKHNQLINTVLQSLDKPWEHDRPSDLILKVLSACPDLIKPQLKYTETYIAPRASKKWAAVIDFVRKIIKNINVEDCIKSSVLDMTLNQTTHSVLNLLVPPVIMKGAVHPSMEHDSSAVHHIIISLLLDIMEKVKELLATLENYNTYGSDHFACKNIVLQHIIKNMPNFETIFKVWVKSVSSGSKSQVLQLDEEIPFTPIEDRLMTILDFLEARINIIKENSSNETTDLTDIPENPSILLSSLDELQGIEDDVLDVLKVKALKVLLGSDLMDFSYNKGILKSSILFLIPRITSDNPSLASEVCETSQILMNRCGCFEGHIEEIEIWLNSIYHVESSEDRLEIANWIVKIIKKLMKQMDHSKILKESKGPIEPDCSEDIITTEVSSSVPMLPDYSMSPFLCCALDTFTGDVSKVLDHYLSVVLIHVLHCQIIPTAFTGAIKKLNVTSIKYLTCWSDEHPLAIKKPFKSGNIFRKLSTLLESDDEFKAEAKGNVIHVRIGEDLMNYTLAKFDVKALLRMVIFHLTRSLSRENSDSINILQYQKIISPLLIVANETGLLSKNTIDSIFSWIFKHSVILQHFEGLYEDEGSVAYAVTKFLIQIQKKFLEFGERSFITNNLQPYREKFMQQIKHAIAETKKKKDIKIEIKGHAELMELLQFDIKTIAELFSEIITLPVKSFITNDRSGLSVWGFLVPLMMDQFSMTIIKHIEGNAIITIQEESLKTLFLHITELKIVHKQKVDSWEMSFYQYLRKYPHSISVINDKIFTRYLTSNISHPSGLVINFLIQKDFPKFSKAFTKVAIVDGKVIQKKELILSVIANNLNQNWDQEFLVNTSKHLEADVIAFLTEFKTAEFKYLEDSTEAVAFLIENSFDADKCKKICEIILCNGNKLDAASEPHVKLFSSIFKRSSGERSANLKDFIQVLVHIMAIALKRSSKDAKKLTFLCDTLSDAISNLELENEDTFEELSKNFSWPQYTRISLKVGLKIIKDKEKDTSFLLKTLATMCDIAYKDDGAEEYVKTMFEMTTSHSEFMNVMLSNAVVKVGLTELLWVLIRKNPSVISLSHIPVYLAAYGATMSTSDQYILQILHYYETIGLKMTNYRPYLWGNAAATHYSVKGTTDTALWRQPSTTQVLDLLISETVVNTIKKFPVSRSWKIGNLMASEDQIYDPAFYLPTFTYLLADNNVVACHKVIHSGALALTLAACSSTCEKIRMAAFTVISRFYTHLESSSSREKLLWINLIDSLRNGILNKESSLQSIRLNGFVATFLARTSIDMTQPLNPLYAPLQAFLMAKPALDLDTIPEFLNLFHSSEIQHETHRHWVLEIIHFGLKVEDDMEVASRCMLFKLLLNFYQCTLADKSSKVVILQIIQTVTKLNRPCMILLNSYALLPWLVNVTKNLRKGQIDSIVCVIDIAQNVLNVLVANKLKDCNHHYLMLSRALIYLMLSFNQYVTKGTFQSYVDLLEKIIANKTACRAITKSYLEEVVKFSQKILEDIGEFEIMLRFGCKYVGSGCVGIPNSSAEDSLRKLIVTWYNNRSNE</sequence>
<protein>
    <submittedName>
        <fullName evidence="1">Uncharacterized protein</fullName>
    </submittedName>
</protein>
<evidence type="ECO:0000313" key="1">
    <source>
        <dbReference type="EMBL" id="KAJ8680513.1"/>
    </source>
</evidence>